<evidence type="ECO:0000313" key="2">
    <source>
        <dbReference type="Proteomes" id="UP000679779"/>
    </source>
</evidence>
<sequence>MVQKGDIVRTSSGETGEVKEIWGLARSFIRLKLEDGKTKPFFETEVVEIVMRPKSPRGRR</sequence>
<name>A0A919XKK5_9BACL</name>
<proteinExistence type="predicted"/>
<protein>
    <recommendedName>
        <fullName evidence="3">DUF2187 domain-containing protein</fullName>
    </recommendedName>
</protein>
<organism evidence="1 2">
    <name type="scientific">Paenibacillus albilobatus</name>
    <dbReference type="NCBI Taxonomy" id="2716884"/>
    <lineage>
        <taxon>Bacteria</taxon>
        <taxon>Bacillati</taxon>
        <taxon>Bacillota</taxon>
        <taxon>Bacilli</taxon>
        <taxon>Bacillales</taxon>
        <taxon>Paenibacillaceae</taxon>
        <taxon>Paenibacillus</taxon>
    </lineage>
</organism>
<gene>
    <name evidence="1" type="ORF">J2TS6_42390</name>
</gene>
<dbReference type="AlphaFoldDB" id="A0A919XKK5"/>
<dbReference type="EMBL" id="BORQ01000005">
    <property type="protein sequence ID" value="GIO33098.1"/>
    <property type="molecule type" value="Genomic_DNA"/>
</dbReference>
<accession>A0A919XKK5</accession>
<comment type="caution">
    <text evidence="1">The sequence shown here is derived from an EMBL/GenBank/DDBJ whole genome shotgun (WGS) entry which is preliminary data.</text>
</comment>
<dbReference type="Proteomes" id="UP000679779">
    <property type="component" value="Unassembled WGS sequence"/>
</dbReference>
<keyword evidence="2" id="KW-1185">Reference proteome</keyword>
<reference evidence="1" key="1">
    <citation type="submission" date="2021-03" db="EMBL/GenBank/DDBJ databases">
        <title>Antimicrobial resistance genes in bacteria isolated from Japanese honey, and their potential for conferring macrolide and lincosamide resistance in the American foulbrood pathogen Paenibacillus larvae.</title>
        <authorList>
            <person name="Okamoto M."/>
            <person name="Kumagai M."/>
            <person name="Kanamori H."/>
            <person name="Takamatsu D."/>
        </authorList>
    </citation>
    <scope>NUCLEOTIDE SEQUENCE</scope>
    <source>
        <strain evidence="1">J2TS6</strain>
    </source>
</reference>
<evidence type="ECO:0008006" key="3">
    <source>
        <dbReference type="Google" id="ProtNLM"/>
    </source>
</evidence>
<evidence type="ECO:0000313" key="1">
    <source>
        <dbReference type="EMBL" id="GIO33098.1"/>
    </source>
</evidence>